<dbReference type="PANTHER" id="PTHR47843:SF5">
    <property type="entry name" value="BTB_POZ DOMAIN PROTEIN"/>
    <property type="match status" value="1"/>
</dbReference>
<accession>A0A2P8AJQ9</accession>
<protein>
    <recommendedName>
        <fullName evidence="2">BTB domain-containing protein</fullName>
    </recommendedName>
</protein>
<gene>
    <name evidence="3" type="ORF">B9Z65_868</name>
</gene>
<dbReference type="EMBL" id="NHZQ01000003">
    <property type="protein sequence ID" value="PSK60718.1"/>
    <property type="molecule type" value="Genomic_DNA"/>
</dbReference>
<dbReference type="CDD" id="cd18186">
    <property type="entry name" value="BTB_POZ_ZBTB_KLHL-like"/>
    <property type="match status" value="1"/>
</dbReference>
<dbReference type="Gene3D" id="3.30.710.10">
    <property type="entry name" value="Potassium Channel Kv1.1, Chain A"/>
    <property type="match status" value="1"/>
</dbReference>
<organism evidence="3 4">
    <name type="scientific">Elsinoe australis</name>
    <dbReference type="NCBI Taxonomy" id="40998"/>
    <lineage>
        <taxon>Eukaryota</taxon>
        <taxon>Fungi</taxon>
        <taxon>Dikarya</taxon>
        <taxon>Ascomycota</taxon>
        <taxon>Pezizomycotina</taxon>
        <taxon>Dothideomycetes</taxon>
        <taxon>Dothideomycetidae</taxon>
        <taxon>Myriangiales</taxon>
        <taxon>Elsinoaceae</taxon>
        <taxon>Elsinoe</taxon>
    </lineage>
</organism>
<dbReference type="InterPro" id="IPR011333">
    <property type="entry name" value="SKP1/BTB/POZ_sf"/>
</dbReference>
<keyword evidence="4" id="KW-1185">Reference proteome</keyword>
<comment type="caution">
    <text evidence="3">The sequence shown here is derived from an EMBL/GenBank/DDBJ whole genome shotgun (WGS) entry which is preliminary data.</text>
</comment>
<name>A0A2P8AJQ9_9PEZI</name>
<proteinExistence type="predicted"/>
<reference evidence="3 4" key="1">
    <citation type="submission" date="2017-05" db="EMBL/GenBank/DDBJ databases">
        <title>Draft genome sequence of Elsinoe australis.</title>
        <authorList>
            <person name="Cheng Q."/>
        </authorList>
    </citation>
    <scope>NUCLEOTIDE SEQUENCE [LARGE SCALE GENOMIC DNA]</scope>
    <source>
        <strain evidence="3 4">NL1</strain>
    </source>
</reference>
<dbReference type="Proteomes" id="UP000243723">
    <property type="component" value="Unassembled WGS sequence"/>
</dbReference>
<feature type="compositionally biased region" description="Low complexity" evidence="1">
    <location>
        <begin position="163"/>
        <end position="176"/>
    </location>
</feature>
<dbReference type="Pfam" id="PF00651">
    <property type="entry name" value="BTB"/>
    <property type="match status" value="1"/>
</dbReference>
<dbReference type="SUPFAM" id="SSF54695">
    <property type="entry name" value="POZ domain"/>
    <property type="match status" value="1"/>
</dbReference>
<dbReference type="InterPro" id="IPR000210">
    <property type="entry name" value="BTB/POZ_dom"/>
</dbReference>
<feature type="domain" description="BTB" evidence="2">
    <location>
        <begin position="26"/>
        <end position="82"/>
    </location>
</feature>
<sequence length="321" mass="35420">MSATMGAQQDELMSGLSSLHVGGKYSDLTVKCKSRSWPVHRAILCSRSGFFDGACGGQFLEASSRVIDLSEDDEEAVDHMIHCKSPFFIISTFATRSLLHYPPCSSALVERVIAPRLMEVDFYHLDYLTQEDEPTSQDTTAAPTKKLDLTACSDPLFAIAASHAPPSPGSSVTSPTNRSPSPVPASLKVRTTGVQPPTHPRSETEYESEEYDEYDSDESHLLAHTRVYALAEKYQIPALKSLAQAKFEVAMACFYDSPEFADAVEEVYSSTIDTDRGLRNIVIQAFRNHPQLANTQDVYSVIKNTPSLAFELWKTERGLPV</sequence>
<evidence type="ECO:0000259" key="2">
    <source>
        <dbReference type="PROSITE" id="PS50097"/>
    </source>
</evidence>
<dbReference type="PANTHER" id="PTHR47843">
    <property type="entry name" value="BTB DOMAIN-CONTAINING PROTEIN-RELATED"/>
    <property type="match status" value="1"/>
</dbReference>
<evidence type="ECO:0000313" key="4">
    <source>
        <dbReference type="Proteomes" id="UP000243723"/>
    </source>
</evidence>
<dbReference type="AlphaFoldDB" id="A0A2P8AJQ9"/>
<dbReference type="STRING" id="40998.A0A2P8AJQ9"/>
<dbReference type="OrthoDB" id="6359816at2759"/>
<evidence type="ECO:0000256" key="1">
    <source>
        <dbReference type="SAM" id="MobiDB-lite"/>
    </source>
</evidence>
<evidence type="ECO:0000313" key="3">
    <source>
        <dbReference type="EMBL" id="PSK60718.1"/>
    </source>
</evidence>
<feature type="region of interest" description="Disordered" evidence="1">
    <location>
        <begin position="163"/>
        <end position="208"/>
    </location>
</feature>
<dbReference type="PROSITE" id="PS50097">
    <property type="entry name" value="BTB"/>
    <property type="match status" value="1"/>
</dbReference>